<evidence type="ECO:0000256" key="3">
    <source>
        <dbReference type="ARBA" id="ARBA00022989"/>
    </source>
</evidence>
<keyword evidence="2" id="KW-0812">Transmembrane</keyword>
<evidence type="ECO:0000256" key="2">
    <source>
        <dbReference type="ARBA" id="ARBA00022692"/>
    </source>
</evidence>
<comment type="subcellular location">
    <subcellularLocation>
        <location evidence="1">Membrane</location>
        <topology evidence="1">Single-pass membrane protein</topology>
    </subcellularLocation>
</comment>
<keyword evidence="3" id="KW-1133">Transmembrane helix</keyword>
<dbReference type="Proteomes" id="UP001589683">
    <property type="component" value="Unassembled WGS sequence"/>
</dbReference>
<keyword evidence="5" id="KW-1185">Reference proteome</keyword>
<dbReference type="PANTHER" id="PTHR21461">
    <property type="entry name" value="GLYCOSYLTRANSFERASE FAMILY 92 PROTEIN"/>
    <property type="match status" value="1"/>
</dbReference>
<protein>
    <submittedName>
        <fullName evidence="4">Glycosyltransferase family 2 protein</fullName>
    </submittedName>
</protein>
<proteinExistence type="predicted"/>
<evidence type="ECO:0000256" key="1">
    <source>
        <dbReference type="ARBA" id="ARBA00004167"/>
    </source>
</evidence>
<dbReference type="RefSeq" id="WP_213888590.1">
    <property type="nucleotide sequence ID" value="NZ_JAGFNU010000004.1"/>
</dbReference>
<name>A0ABV5JA50_9RHOB</name>
<gene>
    <name evidence="4" type="ORF">ACFFUT_00820</name>
</gene>
<keyword evidence="3" id="KW-0472">Membrane</keyword>
<sequence length="757" mass="84936">MPNQAGPSCKLIVRRLVCIQACGVTLLDAVESIGEKGVRQVSLFFGAGTNPEDISFAKGWEIVATGGVGEGLWYVAESKNVGPLELNLASERVQIDPAKAELDLLSAANAAVAVRNGECADTVLTWLKYHCTSHGMNAAVILNRAKPDTDEKFLTTLKNGLRKAKFSCDVVVLDAVVPLGKVGLPPEAHPYCAPAAPGKDRMVVPAPDPWSSPFGTPLFYEIARVRHLSKARAVANIDVSDLLAEDGDGNIFDRADESAGGVISILGTRCYPWRIRKDKPIHFADHICIQFDNDSKVQKWCIAPARAPEKSVWRAVRVGNATPDRSQTARFYRFMALRHPERSVSKIVPKSSLVEHRDLLRLSQYYFKHKPVRAPKLSSEQPTSQRDRCVIVTTMKNEGPFILEWLAYHRAIGFDDFLVYSNDCTDGTDSLLDLLQSKGFLQHRNNPFRSKELKPQHAALQAAEKEQVIKNSKWVVCIDVDEYINIKVGAGTLDDLFTVIPDANMISMTWRLFGNADIHAYADRFITEQFTRCAPELARKPHQAWGFKTLFQNIGLFKKLGVHRPKGLNAQLVDQINWVNGSGEPLPRNHYRNAWRSTVETYGYDLVSLNHYAVRSAESFLVKRDRGRVNHVDRDQGLAYWFRMNNNAEVDHSIASKSKALMSEYDAIMADEEIAAMHADCVRMHQEKIRELLEVPHYAEFYAALTSQRLEKLSRMHVHFGANVFLAGPEVIPDEILSQDPDETFFFTVSKRETTHE</sequence>
<dbReference type="Pfam" id="PF13704">
    <property type="entry name" value="Glyco_tranf_2_4"/>
    <property type="match status" value="1"/>
</dbReference>
<accession>A0ABV5JA50</accession>
<dbReference type="EMBL" id="JBHMEA010000006">
    <property type="protein sequence ID" value="MFB9230325.1"/>
    <property type="molecule type" value="Genomic_DNA"/>
</dbReference>
<evidence type="ECO:0000313" key="5">
    <source>
        <dbReference type="Proteomes" id="UP001589683"/>
    </source>
</evidence>
<comment type="caution">
    <text evidence="4">The sequence shown here is derived from an EMBL/GenBank/DDBJ whole genome shotgun (WGS) entry which is preliminary data.</text>
</comment>
<dbReference type="PANTHER" id="PTHR21461:SF69">
    <property type="entry name" value="GLYCOSYLTRANSFERASE FAMILY 92 PROTEIN"/>
    <property type="match status" value="1"/>
</dbReference>
<reference evidence="4 5" key="1">
    <citation type="submission" date="2024-09" db="EMBL/GenBank/DDBJ databases">
        <authorList>
            <person name="Sun Q."/>
            <person name="Mori K."/>
        </authorList>
    </citation>
    <scope>NUCLEOTIDE SEQUENCE [LARGE SCALE GENOMIC DNA]</scope>
    <source>
        <strain evidence="4 5">CECT 8726</strain>
    </source>
</reference>
<evidence type="ECO:0000313" key="4">
    <source>
        <dbReference type="EMBL" id="MFB9230325.1"/>
    </source>
</evidence>
<organism evidence="4 5">
    <name type="scientific">Pseudohalocynthiibacter aestuariivivens</name>
    <dbReference type="NCBI Taxonomy" id="1591409"/>
    <lineage>
        <taxon>Bacteria</taxon>
        <taxon>Pseudomonadati</taxon>
        <taxon>Pseudomonadota</taxon>
        <taxon>Alphaproteobacteria</taxon>
        <taxon>Rhodobacterales</taxon>
        <taxon>Paracoccaceae</taxon>
        <taxon>Pseudohalocynthiibacter</taxon>
    </lineage>
</organism>